<dbReference type="Gene3D" id="1.10.10.10">
    <property type="entry name" value="Winged helix-like DNA-binding domain superfamily/Winged helix DNA-binding domain"/>
    <property type="match status" value="1"/>
</dbReference>
<dbReference type="PANTHER" id="PTHR43721:SF11">
    <property type="entry name" value="SELENOCYSTEINE-SPECIFIC ELONGATION FACTOR"/>
    <property type="match status" value="1"/>
</dbReference>
<dbReference type="InterPro" id="IPR036390">
    <property type="entry name" value="WH_DNA-bd_sf"/>
</dbReference>
<reference evidence="3 4" key="1">
    <citation type="submission" date="2020-07" db="EMBL/GenBank/DDBJ databases">
        <title>Transfer of Campylobacter canadensis to the novel genus Avispirillum gen. nov., that also includes two novel species recovered from migratory waterfowl: Avispirillum anseris sp. nov. and Avispirillum brantae sp. nov.</title>
        <authorList>
            <person name="Miller W.G."/>
            <person name="Chapman M.H."/>
            <person name="Yee E."/>
            <person name="Inglis G.D."/>
        </authorList>
    </citation>
    <scope>NUCLEOTIDE SEQUENCE [LARGE SCALE GENOMIC DNA]</scope>
    <source>
        <strain evidence="3 4">L283</strain>
    </source>
</reference>
<gene>
    <name evidence="3" type="ORF">AVCANL283_07335</name>
</gene>
<evidence type="ECO:0000313" key="4">
    <source>
        <dbReference type="Proteomes" id="UP000786183"/>
    </source>
</evidence>
<organism evidence="3 4">
    <name type="scientific">Campylobacter canadensis</name>
    <dbReference type="NCBI Taxonomy" id="449520"/>
    <lineage>
        <taxon>Bacteria</taxon>
        <taxon>Pseudomonadati</taxon>
        <taxon>Campylobacterota</taxon>
        <taxon>Epsilonproteobacteria</taxon>
        <taxon>Campylobacterales</taxon>
        <taxon>Campylobacteraceae</taxon>
        <taxon>Campylobacter</taxon>
    </lineage>
</organism>
<dbReference type="InterPro" id="IPR050055">
    <property type="entry name" value="EF-Tu_GTPase"/>
</dbReference>
<accession>A0ABS7WVB9</accession>
<keyword evidence="1" id="KW-0547">Nucleotide-binding</keyword>
<proteinExistence type="predicted"/>
<dbReference type="Pfam" id="PF00009">
    <property type="entry name" value="GTP_EFTU"/>
    <property type="match status" value="1"/>
</dbReference>
<protein>
    <submittedName>
        <fullName evidence="3">SelB C-terminal domain-containing protein</fullName>
    </submittedName>
</protein>
<keyword evidence="1" id="KW-0342">GTP-binding</keyword>
<evidence type="ECO:0000313" key="3">
    <source>
        <dbReference type="EMBL" id="MBZ7987905.1"/>
    </source>
</evidence>
<dbReference type="InterPro" id="IPR027417">
    <property type="entry name" value="P-loop_NTPase"/>
</dbReference>
<evidence type="ECO:0000256" key="1">
    <source>
        <dbReference type="ARBA" id="ARBA00023134"/>
    </source>
</evidence>
<dbReference type="SUPFAM" id="SSF52540">
    <property type="entry name" value="P-loop containing nucleoside triphosphate hydrolases"/>
    <property type="match status" value="1"/>
</dbReference>
<dbReference type="PANTHER" id="PTHR43721">
    <property type="entry name" value="ELONGATION FACTOR TU-RELATED"/>
    <property type="match status" value="1"/>
</dbReference>
<dbReference type="Gene3D" id="2.40.30.10">
    <property type="entry name" value="Translation factors"/>
    <property type="match status" value="1"/>
</dbReference>
<sequence length="573" mass="65961">MLIINTAGHIDHGKSSIIKALNGFDGDSTQEEIRRAITIDLSFSNLEDVSFIDVPGHENLLKTMVLGVQSEYAMLVVDINEGLKEQSKEHILILKILDVKNIILVLNKIDLCKNIDEKKAEILSSIDFKPLQTFLVSAKTNEGIDDLKHFILNLKRPQYIEDDFVRIFIDRVFNVKGQGNVATGILRNGAIKENLNLVNENNENVQIKQIQVQHKNTDCAYALSRVAFTYKGKLEKNQILAKKGYLRKTKTIYASINTKLKHLEKVLFCCGSKIINATYYEFGEYARFELEQECAFCFDDAYIVLKNSRFAAGGKILLSVVEPLKKQKLLELLNLLNKKDFYEVFKFLSKVHIFGFGLFCSKQRFNLDLNKALNIAQELNLLFDKDKACLYSHEALEKTSKKIKQLFDKNKYSMQSANSLSKSLEIDSFLCDIALKNMQDLECKNKLYFKKGLDYEELNQNIKDILFSKLDLLTPNAPYNIYDELNLDRKQGDLLMKELCARNLIIRLAHNYFLSKRALDEFVQKLTPFLKKGLDVQELKNNFNLSRKYAIAILDYLSTQKNIKNIDNKRFLI</sequence>
<evidence type="ECO:0000259" key="2">
    <source>
        <dbReference type="PROSITE" id="PS51722"/>
    </source>
</evidence>
<dbReference type="Pfam" id="PF09107">
    <property type="entry name" value="WHD_3rd_SelB"/>
    <property type="match status" value="1"/>
</dbReference>
<dbReference type="SUPFAM" id="SSF50447">
    <property type="entry name" value="Translation proteins"/>
    <property type="match status" value="1"/>
</dbReference>
<dbReference type="RefSeq" id="WP_172233757.1">
    <property type="nucleotide sequence ID" value="NZ_CP035946.1"/>
</dbReference>
<dbReference type="InterPro" id="IPR036388">
    <property type="entry name" value="WH-like_DNA-bd_sf"/>
</dbReference>
<comment type="caution">
    <text evidence="3">The sequence shown here is derived from an EMBL/GenBank/DDBJ whole genome shotgun (WGS) entry which is preliminary data.</text>
</comment>
<dbReference type="Gene3D" id="3.40.50.300">
    <property type="entry name" value="P-loop containing nucleotide triphosphate hydrolases"/>
    <property type="match status" value="1"/>
</dbReference>
<dbReference type="InterPro" id="IPR009000">
    <property type="entry name" value="Transl_B-barrel_sf"/>
</dbReference>
<dbReference type="InterPro" id="IPR015191">
    <property type="entry name" value="SelB_WHD4"/>
</dbReference>
<dbReference type="SUPFAM" id="SSF46785">
    <property type="entry name" value="Winged helix' DNA-binding domain"/>
    <property type="match status" value="1"/>
</dbReference>
<dbReference type="InterPro" id="IPR000795">
    <property type="entry name" value="T_Tr_GTP-bd_dom"/>
</dbReference>
<dbReference type="PROSITE" id="PS51722">
    <property type="entry name" value="G_TR_2"/>
    <property type="match status" value="1"/>
</dbReference>
<dbReference type="Proteomes" id="UP000786183">
    <property type="component" value="Unassembled WGS sequence"/>
</dbReference>
<feature type="domain" description="Tr-type G" evidence="2">
    <location>
        <begin position="1"/>
        <end position="158"/>
    </location>
</feature>
<keyword evidence="4" id="KW-1185">Reference proteome</keyword>
<dbReference type="EMBL" id="JACGBB010000018">
    <property type="protein sequence ID" value="MBZ7987905.1"/>
    <property type="molecule type" value="Genomic_DNA"/>
</dbReference>
<name>A0ABS7WVB9_9BACT</name>